<protein>
    <submittedName>
        <fullName evidence="1">Uncharacterized protein</fullName>
    </submittedName>
</protein>
<dbReference type="AlphaFoldDB" id="A0A923T752"/>
<reference evidence="1" key="1">
    <citation type="submission" date="2020-08" db="EMBL/GenBank/DDBJ databases">
        <title>Lewinella bacteria from marine environments.</title>
        <authorList>
            <person name="Zhong Y."/>
        </authorList>
    </citation>
    <scope>NUCLEOTIDE SEQUENCE</scope>
    <source>
        <strain evidence="1">KCTC 42187</strain>
    </source>
</reference>
<dbReference type="RefSeq" id="WP_187466207.1">
    <property type="nucleotide sequence ID" value="NZ_JACSIT010000091.1"/>
</dbReference>
<accession>A0A923T752</accession>
<name>A0A923T752_9BACT</name>
<sequence length="404" mass="45430">MPTLFLTQRFPPHAGPAARRLRHLAEYFAREGKLFVICRGAAREPLPFVAATYAIAANDLRNWLGKDGQTLGSATRRKPLYRFLLPLRQAFPFVYFTDDGGADYRRKALALARQLIREEGIDTVFSSYQPWTDHLVARQLKREFPHLRWVADFRDLPVDLVRADVWWPALQRRWGGRVLKLADVVWTVSEGQRAQLAGWHPRIQVFRNALLGLPPATTAPRTVHFTIVYTGSLYAGLQSAAPLAEALADLLAAGEIPARHLRLLYRGKDADLFREWMRELPAECLDIQTSIAPAAAQKMQQSATLLLLLSWSAPGYYGVLTAKLWDYLASGRPILALVNGPDDPELRGIIAGAAAGAVFPTEEQGEVRQWLLDRYRAWLPTQTLEWSANPHFLRQFLDAGPLAP</sequence>
<dbReference type="Gene3D" id="3.40.50.2000">
    <property type="entry name" value="Glycogen Phosphorylase B"/>
    <property type="match status" value="1"/>
</dbReference>
<gene>
    <name evidence="1" type="ORF">H9S92_08105</name>
</gene>
<dbReference type="EMBL" id="JACSIT010000091">
    <property type="protein sequence ID" value="MBC6994120.1"/>
    <property type="molecule type" value="Genomic_DNA"/>
</dbReference>
<organism evidence="1 2">
    <name type="scientific">Neolewinella lacunae</name>
    <dbReference type="NCBI Taxonomy" id="1517758"/>
    <lineage>
        <taxon>Bacteria</taxon>
        <taxon>Pseudomonadati</taxon>
        <taxon>Bacteroidota</taxon>
        <taxon>Saprospiria</taxon>
        <taxon>Saprospirales</taxon>
        <taxon>Lewinellaceae</taxon>
        <taxon>Neolewinella</taxon>
    </lineage>
</organism>
<comment type="caution">
    <text evidence="1">The sequence shown here is derived from an EMBL/GenBank/DDBJ whole genome shotgun (WGS) entry which is preliminary data.</text>
</comment>
<dbReference type="SUPFAM" id="SSF53756">
    <property type="entry name" value="UDP-Glycosyltransferase/glycogen phosphorylase"/>
    <property type="match status" value="1"/>
</dbReference>
<proteinExistence type="predicted"/>
<evidence type="ECO:0000313" key="2">
    <source>
        <dbReference type="Proteomes" id="UP000650081"/>
    </source>
</evidence>
<dbReference type="Proteomes" id="UP000650081">
    <property type="component" value="Unassembled WGS sequence"/>
</dbReference>
<evidence type="ECO:0000313" key="1">
    <source>
        <dbReference type="EMBL" id="MBC6994120.1"/>
    </source>
</evidence>
<keyword evidence="2" id="KW-1185">Reference proteome</keyword>